<feature type="region of interest" description="Disordered" evidence="1">
    <location>
        <begin position="33"/>
        <end position="113"/>
    </location>
</feature>
<dbReference type="Proteomes" id="UP001152622">
    <property type="component" value="Chromosome 8"/>
</dbReference>
<feature type="compositionally biased region" description="Pro residues" evidence="1">
    <location>
        <begin position="102"/>
        <end position="113"/>
    </location>
</feature>
<organism evidence="2 3">
    <name type="scientific">Synaphobranchus kaupii</name>
    <name type="common">Kaup's arrowtooth eel</name>
    <dbReference type="NCBI Taxonomy" id="118154"/>
    <lineage>
        <taxon>Eukaryota</taxon>
        <taxon>Metazoa</taxon>
        <taxon>Chordata</taxon>
        <taxon>Craniata</taxon>
        <taxon>Vertebrata</taxon>
        <taxon>Euteleostomi</taxon>
        <taxon>Actinopterygii</taxon>
        <taxon>Neopterygii</taxon>
        <taxon>Teleostei</taxon>
        <taxon>Anguilliformes</taxon>
        <taxon>Synaphobranchidae</taxon>
        <taxon>Synaphobranchus</taxon>
    </lineage>
</organism>
<keyword evidence="3" id="KW-1185">Reference proteome</keyword>
<evidence type="ECO:0000313" key="3">
    <source>
        <dbReference type="Proteomes" id="UP001152622"/>
    </source>
</evidence>
<feature type="compositionally biased region" description="Gly residues" evidence="1">
    <location>
        <begin position="81"/>
        <end position="92"/>
    </location>
</feature>
<dbReference type="AlphaFoldDB" id="A0A9Q1IUB9"/>
<evidence type="ECO:0000256" key="1">
    <source>
        <dbReference type="SAM" id="MobiDB-lite"/>
    </source>
</evidence>
<sequence length="113" mass="11832">MRRVRRRFGGGTEVALYEMVEVAAVPTRAQHRAQAQGYEAIAGGGDRKSWISSASSSAVPPDERSHTGVNPPRRIGVTSGAQGGDWPAGGGDSAADAWPRSALPPAPPQTNER</sequence>
<dbReference type="EMBL" id="JAINUF010000008">
    <property type="protein sequence ID" value="KAJ8352734.1"/>
    <property type="molecule type" value="Genomic_DNA"/>
</dbReference>
<name>A0A9Q1IUB9_SYNKA</name>
<evidence type="ECO:0000313" key="2">
    <source>
        <dbReference type="EMBL" id="KAJ8352734.1"/>
    </source>
</evidence>
<proteinExistence type="predicted"/>
<accession>A0A9Q1IUB9</accession>
<comment type="caution">
    <text evidence="2">The sequence shown here is derived from an EMBL/GenBank/DDBJ whole genome shotgun (WGS) entry which is preliminary data.</text>
</comment>
<reference evidence="2" key="1">
    <citation type="journal article" date="2023" name="Science">
        <title>Genome structures resolve the early diversification of teleost fishes.</title>
        <authorList>
            <person name="Parey E."/>
            <person name="Louis A."/>
            <person name="Montfort J."/>
            <person name="Bouchez O."/>
            <person name="Roques C."/>
            <person name="Iampietro C."/>
            <person name="Lluch J."/>
            <person name="Castinel A."/>
            <person name="Donnadieu C."/>
            <person name="Desvignes T."/>
            <person name="Floi Bucao C."/>
            <person name="Jouanno E."/>
            <person name="Wen M."/>
            <person name="Mejri S."/>
            <person name="Dirks R."/>
            <person name="Jansen H."/>
            <person name="Henkel C."/>
            <person name="Chen W.J."/>
            <person name="Zahm M."/>
            <person name="Cabau C."/>
            <person name="Klopp C."/>
            <person name="Thompson A.W."/>
            <person name="Robinson-Rechavi M."/>
            <person name="Braasch I."/>
            <person name="Lecointre G."/>
            <person name="Bobe J."/>
            <person name="Postlethwait J.H."/>
            <person name="Berthelot C."/>
            <person name="Roest Crollius H."/>
            <person name="Guiguen Y."/>
        </authorList>
    </citation>
    <scope>NUCLEOTIDE SEQUENCE</scope>
    <source>
        <strain evidence="2">WJC10195</strain>
    </source>
</reference>
<protein>
    <submittedName>
        <fullName evidence="2">Uncharacterized protein</fullName>
    </submittedName>
</protein>
<gene>
    <name evidence="2" type="ORF">SKAU_G00242100</name>
</gene>